<evidence type="ECO:0000313" key="4">
    <source>
        <dbReference type="Proteomes" id="UP001157125"/>
    </source>
</evidence>
<dbReference type="EMBL" id="BSUN01000001">
    <property type="protein sequence ID" value="GMA36936.1"/>
    <property type="molecule type" value="Genomic_DNA"/>
</dbReference>
<gene>
    <name evidence="3" type="ORF">GCM10025876_31400</name>
</gene>
<organism evidence="3 4">
    <name type="scientific">Demequina litorisediminis</name>
    <dbReference type="NCBI Taxonomy" id="1849022"/>
    <lineage>
        <taxon>Bacteria</taxon>
        <taxon>Bacillati</taxon>
        <taxon>Actinomycetota</taxon>
        <taxon>Actinomycetes</taxon>
        <taxon>Micrococcales</taxon>
        <taxon>Demequinaceae</taxon>
        <taxon>Demequina</taxon>
    </lineage>
</organism>
<dbReference type="InterPro" id="IPR027417">
    <property type="entry name" value="P-loop_NTPase"/>
</dbReference>
<dbReference type="InterPro" id="IPR035402">
    <property type="entry name" value="DgcN-like_N"/>
</dbReference>
<dbReference type="PIRSF" id="PIRSF026760">
    <property type="entry name" value="UCP026760"/>
    <property type="match status" value="1"/>
</dbReference>
<proteinExistence type="predicted"/>
<dbReference type="Gene3D" id="3.40.50.300">
    <property type="entry name" value="P-loop containing nucleotide triphosphate hydrolases"/>
    <property type="match status" value="1"/>
</dbReference>
<feature type="domain" description="D-glutamate N-acetyltransferase-like N-terminal" evidence="2">
    <location>
        <begin position="39"/>
        <end position="141"/>
    </location>
</feature>
<dbReference type="Gene3D" id="3.40.50.720">
    <property type="entry name" value="NAD(P)-binding Rossmann-like Domain"/>
    <property type="match status" value="1"/>
</dbReference>
<name>A0ABQ6IHR3_9MICO</name>
<evidence type="ECO:0008006" key="5">
    <source>
        <dbReference type="Google" id="ProtNLM"/>
    </source>
</evidence>
<evidence type="ECO:0000313" key="3">
    <source>
        <dbReference type="EMBL" id="GMA36936.1"/>
    </source>
</evidence>
<feature type="domain" description="D-glutamate N-acetyltransferase-like C-terminal" evidence="1">
    <location>
        <begin position="149"/>
        <end position="346"/>
    </location>
</feature>
<keyword evidence="4" id="KW-1185">Reference proteome</keyword>
<evidence type="ECO:0000259" key="1">
    <source>
        <dbReference type="Pfam" id="PF07755"/>
    </source>
</evidence>
<evidence type="ECO:0000259" key="2">
    <source>
        <dbReference type="Pfam" id="PF17396"/>
    </source>
</evidence>
<accession>A0ABQ6IHR3</accession>
<sequence length="370" mass="38402">MYCEGNFARIDGKTANGLVRSSERYRIVAVIDSTCDTADAGVALGGENAGIPVVATLNAALAVVAQDPAHIFAAPARPDVFIFGLAPLSGLMSDDDRAAVLEAIDEGLDIVSGLHEFLADDVEIALAADVAGVTLHDVRRPRPTKDLRMFDGAIETVDCVRIAVLGTDGAIGKRTTCTLLTEALNAAGIPTVMVGTGQTGLMQGAAYGVALDAIPAQFGVGELEGAVVAAWEGERPRVIVVEGQGALSHPAYLSSTVVLRASRPHGVILQHAPARQVLSDYPEVAMPTAGSEVALIEMFGRTRVVGMTINHEGMSDSEVDTAAVVHAANLGVPVTDPLWRDPSELVAMVTDAFPELMDQPLVAGPVVATA</sequence>
<dbReference type="InterPro" id="IPR011669">
    <property type="entry name" value="DgcN-like"/>
</dbReference>
<dbReference type="SUPFAM" id="SSF52540">
    <property type="entry name" value="P-loop containing nucleoside triphosphate hydrolases"/>
    <property type="match status" value="1"/>
</dbReference>
<dbReference type="Pfam" id="PF17396">
    <property type="entry name" value="DUF1611_N"/>
    <property type="match status" value="1"/>
</dbReference>
<dbReference type="PANTHER" id="PTHR40690:SF1">
    <property type="entry name" value="DUF1611 DOMAIN-CONTAINING PROTEIN"/>
    <property type="match status" value="1"/>
</dbReference>
<dbReference type="Proteomes" id="UP001157125">
    <property type="component" value="Unassembled WGS sequence"/>
</dbReference>
<comment type="caution">
    <text evidence="3">The sequence shown here is derived from an EMBL/GenBank/DDBJ whole genome shotgun (WGS) entry which is preliminary data.</text>
</comment>
<protein>
    <recommendedName>
        <fullName evidence="5">DUF1611 domain-containing protein</fullName>
    </recommendedName>
</protein>
<dbReference type="Pfam" id="PF07755">
    <property type="entry name" value="DUF1611"/>
    <property type="match status" value="1"/>
</dbReference>
<dbReference type="InterPro" id="IPR035086">
    <property type="entry name" value="DgcN-like_C"/>
</dbReference>
<reference evidence="4" key="1">
    <citation type="journal article" date="2019" name="Int. J. Syst. Evol. Microbiol.">
        <title>The Global Catalogue of Microorganisms (GCM) 10K type strain sequencing project: providing services to taxonomists for standard genome sequencing and annotation.</title>
        <authorList>
            <consortium name="The Broad Institute Genomics Platform"/>
            <consortium name="The Broad Institute Genome Sequencing Center for Infectious Disease"/>
            <person name="Wu L."/>
            <person name="Ma J."/>
        </authorList>
    </citation>
    <scope>NUCLEOTIDE SEQUENCE [LARGE SCALE GENOMIC DNA]</scope>
    <source>
        <strain evidence="4">NBRC 112299</strain>
    </source>
</reference>
<dbReference type="PANTHER" id="PTHR40690">
    <property type="entry name" value="GLL3100 PROTEIN"/>
    <property type="match status" value="1"/>
</dbReference>